<protein>
    <submittedName>
        <fullName evidence="2">Uncharacterized protein</fullName>
    </submittedName>
</protein>
<evidence type="ECO:0000256" key="1">
    <source>
        <dbReference type="SAM" id="MobiDB-lite"/>
    </source>
</evidence>
<gene>
    <name evidence="2" type="ORF">IRJ41_007756</name>
</gene>
<dbReference type="AlphaFoldDB" id="A0A9W7WQQ0"/>
<evidence type="ECO:0000313" key="2">
    <source>
        <dbReference type="EMBL" id="KAI7806540.1"/>
    </source>
</evidence>
<sequence>MKENCPFRKLRRNKCCDSMNSVVLAGGQWGTTQTMAGTSVSNGVINAAVSVETFPRPPNLQSPSHPREELSAMDTDMGPSTARPSYMVSGTAGRPNFSLINQQQHNSDTSMDLDSGVDPETGERAQG</sequence>
<feature type="region of interest" description="Disordered" evidence="1">
    <location>
        <begin position="54"/>
        <end position="127"/>
    </location>
</feature>
<accession>A0A9W7WQQ0</accession>
<evidence type="ECO:0000313" key="3">
    <source>
        <dbReference type="Proteomes" id="UP001059041"/>
    </source>
</evidence>
<comment type="caution">
    <text evidence="2">The sequence shown here is derived from an EMBL/GenBank/DDBJ whole genome shotgun (WGS) entry which is preliminary data.</text>
</comment>
<feature type="compositionally biased region" description="Polar residues" evidence="1">
    <location>
        <begin position="98"/>
        <end position="112"/>
    </location>
</feature>
<reference evidence="2" key="1">
    <citation type="submission" date="2021-02" db="EMBL/GenBank/DDBJ databases">
        <title>Comparative genomics reveals that relaxation of natural selection precedes convergent phenotypic evolution of cavefish.</title>
        <authorList>
            <person name="Peng Z."/>
        </authorList>
    </citation>
    <scope>NUCLEOTIDE SEQUENCE</scope>
    <source>
        <tissue evidence="2">Muscle</tissue>
    </source>
</reference>
<name>A0A9W7WQQ0_TRIRA</name>
<dbReference type="Proteomes" id="UP001059041">
    <property type="component" value="Linkage Group LG8"/>
</dbReference>
<proteinExistence type="predicted"/>
<dbReference type="EMBL" id="JAFHDT010000008">
    <property type="protein sequence ID" value="KAI7806540.1"/>
    <property type="molecule type" value="Genomic_DNA"/>
</dbReference>
<keyword evidence="3" id="KW-1185">Reference proteome</keyword>
<organism evidence="2 3">
    <name type="scientific">Triplophysa rosa</name>
    <name type="common">Cave loach</name>
    <dbReference type="NCBI Taxonomy" id="992332"/>
    <lineage>
        <taxon>Eukaryota</taxon>
        <taxon>Metazoa</taxon>
        <taxon>Chordata</taxon>
        <taxon>Craniata</taxon>
        <taxon>Vertebrata</taxon>
        <taxon>Euteleostomi</taxon>
        <taxon>Actinopterygii</taxon>
        <taxon>Neopterygii</taxon>
        <taxon>Teleostei</taxon>
        <taxon>Ostariophysi</taxon>
        <taxon>Cypriniformes</taxon>
        <taxon>Nemacheilidae</taxon>
        <taxon>Triplophysa</taxon>
    </lineage>
</organism>